<dbReference type="InterPro" id="IPR022062">
    <property type="entry name" value="DUF3618"/>
</dbReference>
<feature type="region of interest" description="Disordered" evidence="1">
    <location>
        <begin position="61"/>
        <end position="103"/>
    </location>
</feature>
<dbReference type="SUPFAM" id="SSF58113">
    <property type="entry name" value="Apolipoprotein A-I"/>
    <property type="match status" value="2"/>
</dbReference>
<sequence length="206" mass="21077">MGQSAEELNSQIEDTRARMAGDLDALQDRVSPSAIVERRKAAARGRVAGVRDKIMGTASDVRDTVADKASSAGSSVSGAVPSTSDMSTPDVRGAASSAVGSAQNQVQGSPLAAGLVAFGAGLVISSLIPSTKAEADLAHSTIETAKEKGQPLLDEARDAGQSLAQDVKEQATQVAQDVKESATESAQRVKEEGRSSADNVRSDVQG</sequence>
<dbReference type="Gene3D" id="6.10.140.1430">
    <property type="match status" value="1"/>
</dbReference>
<dbReference type="EMBL" id="JAUHJR010000001">
    <property type="protein sequence ID" value="MDN4160048.1"/>
    <property type="molecule type" value="Genomic_DNA"/>
</dbReference>
<feature type="compositionally biased region" description="Polar residues" evidence="1">
    <location>
        <begin position="196"/>
        <end position="206"/>
    </location>
</feature>
<accession>A0ABT8EPG5</accession>
<dbReference type="Gene3D" id="1.20.120.20">
    <property type="entry name" value="Apolipoprotein"/>
    <property type="match status" value="1"/>
</dbReference>
<evidence type="ECO:0000256" key="1">
    <source>
        <dbReference type="SAM" id="MobiDB-lite"/>
    </source>
</evidence>
<organism evidence="2 3">
    <name type="scientific">Nocardioides abyssi</name>
    <dbReference type="NCBI Taxonomy" id="3058370"/>
    <lineage>
        <taxon>Bacteria</taxon>
        <taxon>Bacillati</taxon>
        <taxon>Actinomycetota</taxon>
        <taxon>Actinomycetes</taxon>
        <taxon>Propionibacteriales</taxon>
        <taxon>Nocardioidaceae</taxon>
        <taxon>Nocardioides</taxon>
    </lineage>
</organism>
<reference evidence="2" key="1">
    <citation type="submission" date="2023-06" db="EMBL/GenBank/DDBJ databases">
        <title>Draft genome sequence of Nocardioides sp. SOB72.</title>
        <authorList>
            <person name="Zhang G."/>
        </authorList>
    </citation>
    <scope>NUCLEOTIDE SEQUENCE</scope>
    <source>
        <strain evidence="2">SOB72</strain>
    </source>
</reference>
<dbReference type="Pfam" id="PF12277">
    <property type="entry name" value="DUF3618"/>
    <property type="match status" value="1"/>
</dbReference>
<gene>
    <name evidence="2" type="ORF">QWY29_01675</name>
</gene>
<evidence type="ECO:0000313" key="2">
    <source>
        <dbReference type="EMBL" id="MDN4160048.1"/>
    </source>
</evidence>
<proteinExistence type="predicted"/>
<feature type="compositionally biased region" description="Low complexity" evidence="1">
    <location>
        <begin position="69"/>
        <end position="84"/>
    </location>
</feature>
<name>A0ABT8EPG5_9ACTN</name>
<protein>
    <submittedName>
        <fullName evidence="2">DUF3618 domain-containing protein</fullName>
    </submittedName>
</protein>
<dbReference type="RefSeq" id="WP_300958919.1">
    <property type="nucleotide sequence ID" value="NZ_JAUHJR010000001.1"/>
</dbReference>
<keyword evidence="3" id="KW-1185">Reference proteome</keyword>
<evidence type="ECO:0000313" key="3">
    <source>
        <dbReference type="Proteomes" id="UP001168537"/>
    </source>
</evidence>
<feature type="region of interest" description="Disordered" evidence="1">
    <location>
        <begin position="159"/>
        <end position="206"/>
    </location>
</feature>
<feature type="compositionally biased region" description="Basic and acidic residues" evidence="1">
    <location>
        <begin position="177"/>
        <end position="195"/>
    </location>
</feature>
<dbReference type="Proteomes" id="UP001168537">
    <property type="component" value="Unassembled WGS sequence"/>
</dbReference>
<feature type="compositionally biased region" description="Low complexity" evidence="1">
    <location>
        <begin position="93"/>
        <end position="103"/>
    </location>
</feature>
<comment type="caution">
    <text evidence="2">The sequence shown here is derived from an EMBL/GenBank/DDBJ whole genome shotgun (WGS) entry which is preliminary data.</text>
</comment>